<feature type="transmembrane region" description="Helical" evidence="4">
    <location>
        <begin position="82"/>
        <end position="105"/>
    </location>
</feature>
<feature type="transmembrane region" description="Helical" evidence="4">
    <location>
        <begin position="55"/>
        <end position="75"/>
    </location>
</feature>
<dbReference type="PANTHER" id="PTHR43065:SF42">
    <property type="entry name" value="TWO-COMPONENT SENSOR PPRA"/>
    <property type="match status" value="1"/>
</dbReference>
<feature type="transmembrane region" description="Helical" evidence="4">
    <location>
        <begin position="125"/>
        <end position="143"/>
    </location>
</feature>
<keyword evidence="6" id="KW-0808">Transferase</keyword>
<keyword evidence="4" id="KW-0472">Membrane</keyword>
<accession>A0A7W3IFV6</accession>
<dbReference type="PROSITE" id="PS50109">
    <property type="entry name" value="HIS_KIN"/>
    <property type="match status" value="1"/>
</dbReference>
<comment type="catalytic activity">
    <reaction evidence="1">
        <text>ATP + protein L-histidine = ADP + protein N-phospho-L-histidine.</text>
        <dbReference type="EC" id="2.7.13.3"/>
    </reaction>
</comment>
<gene>
    <name evidence="6" type="ORF">H4O11_00320</name>
</gene>
<dbReference type="InterPro" id="IPR005467">
    <property type="entry name" value="His_kinase_dom"/>
</dbReference>
<dbReference type="SUPFAM" id="SSF55874">
    <property type="entry name" value="ATPase domain of HSP90 chaperone/DNA topoisomerase II/histidine kinase"/>
    <property type="match status" value="1"/>
</dbReference>
<feature type="coiled-coil region" evidence="3">
    <location>
        <begin position="181"/>
        <end position="218"/>
    </location>
</feature>
<dbReference type="InterPro" id="IPR003594">
    <property type="entry name" value="HATPase_dom"/>
</dbReference>
<keyword evidence="3" id="KW-0175">Coiled coil</keyword>
<dbReference type="InterPro" id="IPR004358">
    <property type="entry name" value="Sig_transdc_His_kin-like_C"/>
</dbReference>
<dbReference type="EC" id="2.7.13.3" evidence="2"/>
<feature type="transmembrane region" description="Helical" evidence="4">
    <location>
        <begin position="155"/>
        <end position="177"/>
    </location>
</feature>
<dbReference type="InterPro" id="IPR036890">
    <property type="entry name" value="HATPase_C_sf"/>
</dbReference>
<dbReference type="SMART" id="SM00387">
    <property type="entry name" value="HATPase_c"/>
    <property type="match status" value="1"/>
</dbReference>
<feature type="transmembrane region" description="Helical" evidence="4">
    <location>
        <begin position="21"/>
        <end position="43"/>
    </location>
</feature>
<evidence type="ECO:0000256" key="4">
    <source>
        <dbReference type="SAM" id="Phobius"/>
    </source>
</evidence>
<evidence type="ECO:0000256" key="2">
    <source>
        <dbReference type="ARBA" id="ARBA00012438"/>
    </source>
</evidence>
<keyword evidence="4" id="KW-1133">Transmembrane helix</keyword>
<organism evidence="6 7">
    <name type="scientific">Stenotrophomonas tumulicola</name>
    <dbReference type="NCBI Taxonomy" id="1685415"/>
    <lineage>
        <taxon>Bacteria</taxon>
        <taxon>Pseudomonadati</taxon>
        <taxon>Pseudomonadota</taxon>
        <taxon>Gammaproteobacteria</taxon>
        <taxon>Lysobacterales</taxon>
        <taxon>Lysobacteraceae</taxon>
        <taxon>Stenotrophomonas</taxon>
    </lineage>
</organism>
<dbReference type="PRINTS" id="PR00344">
    <property type="entry name" value="BCTRLSENSOR"/>
</dbReference>
<evidence type="ECO:0000259" key="5">
    <source>
        <dbReference type="PROSITE" id="PS50109"/>
    </source>
</evidence>
<evidence type="ECO:0000256" key="3">
    <source>
        <dbReference type="SAM" id="Coils"/>
    </source>
</evidence>
<dbReference type="AlphaFoldDB" id="A0A7W3IFV6"/>
<dbReference type="Proteomes" id="UP000547058">
    <property type="component" value="Unassembled WGS sequence"/>
</dbReference>
<protein>
    <recommendedName>
        <fullName evidence="2">histidine kinase</fullName>
        <ecNumber evidence="2">2.7.13.3</ecNumber>
    </recommendedName>
</protein>
<dbReference type="PANTHER" id="PTHR43065">
    <property type="entry name" value="SENSOR HISTIDINE KINASE"/>
    <property type="match status" value="1"/>
</dbReference>
<proteinExistence type="predicted"/>
<sequence>MLKRLSQWFQRVPIIDPVERRNAVAMQALLLFLGITVPLNWWLHASLGMVSTGTLWVMVVDNAAALFGFVLIALIRRGSFRLSVVLFSVSMLATMSMATWHFGLLRDQTSQMLCLVVSGLFLGRRALWTVFTLLLLISCAGGINEINGGTARLGGGVQIISLIVSFAMSYMVVAVVIDLCITALRRSLAESELRGQRLQEEMAERERTQAQLVQSQKLEATGRLASGVAHDFDNILNLMTGFASERHRLDDPDYSSAENARALAFALEGVDAAARRGMSLTRRLLSFARPDVSRPERFDAGVAVTELMPMLRQSFGPQVRLKLDCANVPMPVYLDRDQFDLMLLNIASNARDAMPEGGVFEVAASPAADGASVDLCLRDSGVGMNAHVLSQAFEPFFSTKPAGQGTGLGLAVIHGLMRTANGVIDIQSAPGQGTTLHLRLPLQDPDAQGLEARSTEGSKHVAFAVDGSQR</sequence>
<feature type="domain" description="Histidine kinase" evidence="5">
    <location>
        <begin position="227"/>
        <end position="444"/>
    </location>
</feature>
<dbReference type="GO" id="GO:0004673">
    <property type="term" value="F:protein histidine kinase activity"/>
    <property type="evidence" value="ECO:0007669"/>
    <property type="project" value="UniProtKB-EC"/>
</dbReference>
<dbReference type="Gene3D" id="3.30.565.10">
    <property type="entry name" value="Histidine kinase-like ATPase, C-terminal domain"/>
    <property type="match status" value="1"/>
</dbReference>
<evidence type="ECO:0000313" key="6">
    <source>
        <dbReference type="EMBL" id="MBA8680255.1"/>
    </source>
</evidence>
<evidence type="ECO:0000256" key="1">
    <source>
        <dbReference type="ARBA" id="ARBA00000085"/>
    </source>
</evidence>
<name>A0A7W3IFV6_9GAMM</name>
<dbReference type="RefSeq" id="WP_182337437.1">
    <property type="nucleotide sequence ID" value="NZ_JACGXS010000001.1"/>
</dbReference>
<reference evidence="6 7" key="1">
    <citation type="submission" date="2020-08" db="EMBL/GenBank/DDBJ databases">
        <title>Stenotrophomonas tumulicola JCM 30961.</title>
        <authorList>
            <person name="Deng Y."/>
        </authorList>
    </citation>
    <scope>NUCLEOTIDE SEQUENCE [LARGE SCALE GENOMIC DNA]</scope>
    <source>
        <strain evidence="6 7">JCM 30961</strain>
    </source>
</reference>
<keyword evidence="4" id="KW-0812">Transmembrane</keyword>
<keyword evidence="6" id="KW-0418">Kinase</keyword>
<comment type="caution">
    <text evidence="6">The sequence shown here is derived from an EMBL/GenBank/DDBJ whole genome shotgun (WGS) entry which is preliminary data.</text>
</comment>
<dbReference type="Pfam" id="PF02518">
    <property type="entry name" value="HATPase_c"/>
    <property type="match status" value="1"/>
</dbReference>
<keyword evidence="7" id="KW-1185">Reference proteome</keyword>
<evidence type="ECO:0000313" key="7">
    <source>
        <dbReference type="Proteomes" id="UP000547058"/>
    </source>
</evidence>
<dbReference type="EMBL" id="JACGXS010000001">
    <property type="protein sequence ID" value="MBA8680255.1"/>
    <property type="molecule type" value="Genomic_DNA"/>
</dbReference>
<dbReference type="Gene3D" id="1.10.287.130">
    <property type="match status" value="1"/>
</dbReference>